<evidence type="ECO:0000313" key="3">
    <source>
        <dbReference type="Proteomes" id="UP000316215"/>
    </source>
</evidence>
<proteinExistence type="predicted"/>
<evidence type="ECO:0000259" key="1">
    <source>
        <dbReference type="Pfam" id="PF15567"/>
    </source>
</evidence>
<feature type="domain" description="Immunity protein 35" evidence="1">
    <location>
        <begin position="6"/>
        <end position="93"/>
    </location>
</feature>
<dbReference type="AlphaFoldDB" id="A0A514JJ10"/>
<accession>A0A514JJ10</accession>
<dbReference type="InterPro" id="IPR029082">
    <property type="entry name" value="Imm35"/>
</dbReference>
<protein>
    <recommendedName>
        <fullName evidence="1">Immunity protein 35 domain-containing protein</fullName>
    </recommendedName>
</protein>
<reference evidence="2 3" key="1">
    <citation type="submission" date="2017-07" db="EMBL/GenBank/DDBJ databases">
        <title>The Complete Genome of Streptomyces asterosporus-ZSY.</title>
        <authorList>
            <person name="Zhang S."/>
        </authorList>
    </citation>
    <scope>NUCLEOTIDE SEQUENCE [LARGE SCALE GENOMIC DNA]</scope>
    <source>
        <strain evidence="2 3">DSM 41452</strain>
    </source>
</reference>
<evidence type="ECO:0000313" key="2">
    <source>
        <dbReference type="EMBL" id="QDI67300.1"/>
    </source>
</evidence>
<sequence length="189" mass="20648">MIDREAAVRIVEEELAREDERCAARGVHPVRTVVTTVEEHELVWIVGRQSEEFVRTGSRDAMLIGVGPYLVDRVDGGLHRIGVLSAVGGDWEADYRVRIRGQTIRTAVDDLHDELRRAAAAHGTMTAVRVLRRRLADLTPAQALAYVRGLLDGEVPAPLVAVAVQRLVEPLDPVLAVTTVRPGGTRPTG</sequence>
<organism evidence="2 3">
    <name type="scientific">Streptomyces calvus</name>
    <dbReference type="NCBI Taxonomy" id="67282"/>
    <lineage>
        <taxon>Bacteria</taxon>
        <taxon>Bacillati</taxon>
        <taxon>Actinomycetota</taxon>
        <taxon>Actinomycetes</taxon>
        <taxon>Kitasatosporales</taxon>
        <taxon>Streptomycetaceae</taxon>
        <taxon>Streptomyces</taxon>
    </lineage>
</organism>
<dbReference type="EMBL" id="CP022310">
    <property type="protein sequence ID" value="QDI67300.1"/>
    <property type="molecule type" value="Genomic_DNA"/>
</dbReference>
<dbReference type="RefSeq" id="WP_142230858.1">
    <property type="nucleotide sequence ID" value="NZ_CP022310.1"/>
</dbReference>
<dbReference type="KEGG" id="sast:CD934_00335"/>
<dbReference type="Proteomes" id="UP000316215">
    <property type="component" value="Chromosome"/>
</dbReference>
<dbReference type="Pfam" id="PF15567">
    <property type="entry name" value="Imm35"/>
    <property type="match status" value="1"/>
</dbReference>
<keyword evidence="3" id="KW-1185">Reference proteome</keyword>
<name>A0A514JJ10_9ACTN</name>
<gene>
    <name evidence="2" type="ORF">CD934_00335</name>
</gene>